<name>A0A1C6H8C1_9FIRM</name>
<dbReference type="Pfam" id="PF00440">
    <property type="entry name" value="TetR_N"/>
    <property type="match status" value="1"/>
</dbReference>
<sequence length="194" mass="21823">MQESALRTDDKRLRIENAAIELFLRQGIGGTSVGQIAQKAGVAKGSVYTYFKDKQAIIDQAVLDKTFEVFEYTLQQAPPAQGEDWPVTFCGALIDFYTQNPHILRFIMASKERGVLASYVESGQLSVPQGHFLRRLVGHFCCGEPTRDDFNRMAMALEFVVSSSYYAVVRRQPDDIRVVRPLILHTVSKLCSSR</sequence>
<dbReference type="PRINTS" id="PR00455">
    <property type="entry name" value="HTHTETR"/>
</dbReference>
<dbReference type="PANTHER" id="PTHR30055">
    <property type="entry name" value="HTH-TYPE TRANSCRIPTIONAL REGULATOR RUTR"/>
    <property type="match status" value="1"/>
</dbReference>
<dbReference type="PROSITE" id="PS01081">
    <property type="entry name" value="HTH_TETR_1"/>
    <property type="match status" value="1"/>
</dbReference>
<dbReference type="GO" id="GO:0003700">
    <property type="term" value="F:DNA-binding transcription factor activity"/>
    <property type="evidence" value="ECO:0007669"/>
    <property type="project" value="TreeGrafter"/>
</dbReference>
<evidence type="ECO:0000259" key="3">
    <source>
        <dbReference type="PROSITE" id="PS50977"/>
    </source>
</evidence>
<dbReference type="InterPro" id="IPR023772">
    <property type="entry name" value="DNA-bd_HTH_TetR-type_CS"/>
</dbReference>
<evidence type="ECO:0000256" key="2">
    <source>
        <dbReference type="PROSITE-ProRule" id="PRU00335"/>
    </source>
</evidence>
<dbReference type="Gene3D" id="1.10.357.10">
    <property type="entry name" value="Tetracycline Repressor, domain 2"/>
    <property type="match status" value="1"/>
</dbReference>
<dbReference type="InterPro" id="IPR050109">
    <property type="entry name" value="HTH-type_TetR-like_transc_reg"/>
</dbReference>
<dbReference type="AlphaFoldDB" id="A0A1C6H8C1"/>
<dbReference type="GO" id="GO:0000976">
    <property type="term" value="F:transcription cis-regulatory region binding"/>
    <property type="evidence" value="ECO:0007669"/>
    <property type="project" value="TreeGrafter"/>
</dbReference>
<reference evidence="4" key="1">
    <citation type="submission" date="2015-09" db="EMBL/GenBank/DDBJ databases">
        <authorList>
            <consortium name="Pathogen Informatics"/>
        </authorList>
    </citation>
    <scope>NUCLEOTIDE SEQUENCE</scope>
    <source>
        <strain evidence="4">2789STDY5834896</strain>
    </source>
</reference>
<dbReference type="EMBL" id="FMHG01000001">
    <property type="protein sequence ID" value="SCJ53667.1"/>
    <property type="molecule type" value="Genomic_DNA"/>
</dbReference>
<gene>
    <name evidence="4" type="primary">srpR</name>
    <name evidence="4" type="ORF">SAMEA3545359_00722</name>
</gene>
<proteinExistence type="predicted"/>
<feature type="DNA-binding region" description="H-T-H motif" evidence="2">
    <location>
        <begin position="32"/>
        <end position="51"/>
    </location>
</feature>
<dbReference type="SUPFAM" id="SSF46689">
    <property type="entry name" value="Homeodomain-like"/>
    <property type="match status" value="1"/>
</dbReference>
<dbReference type="PROSITE" id="PS50977">
    <property type="entry name" value="HTH_TETR_2"/>
    <property type="match status" value="1"/>
</dbReference>
<evidence type="ECO:0000256" key="1">
    <source>
        <dbReference type="ARBA" id="ARBA00023125"/>
    </source>
</evidence>
<feature type="domain" description="HTH tetR-type" evidence="3">
    <location>
        <begin position="9"/>
        <end position="69"/>
    </location>
</feature>
<keyword evidence="1 2" id="KW-0238">DNA-binding</keyword>
<evidence type="ECO:0000313" key="4">
    <source>
        <dbReference type="EMBL" id="SCJ53667.1"/>
    </source>
</evidence>
<dbReference type="InterPro" id="IPR001647">
    <property type="entry name" value="HTH_TetR"/>
</dbReference>
<dbReference type="PANTHER" id="PTHR30055:SF226">
    <property type="entry name" value="HTH-TYPE TRANSCRIPTIONAL REGULATOR PKSA"/>
    <property type="match status" value="1"/>
</dbReference>
<protein>
    <submittedName>
        <fullName evidence="4">Solvent efflux pump srpABC operon corepressor</fullName>
    </submittedName>
</protein>
<dbReference type="InterPro" id="IPR009057">
    <property type="entry name" value="Homeodomain-like_sf"/>
</dbReference>
<accession>A0A1C6H8C1</accession>
<organism evidence="4">
    <name type="scientific">uncultured Anaerotruncus sp</name>
    <dbReference type="NCBI Taxonomy" id="905011"/>
    <lineage>
        <taxon>Bacteria</taxon>
        <taxon>Bacillati</taxon>
        <taxon>Bacillota</taxon>
        <taxon>Clostridia</taxon>
        <taxon>Eubacteriales</taxon>
        <taxon>Oscillospiraceae</taxon>
        <taxon>Anaerotruncus</taxon>
        <taxon>environmental samples</taxon>
    </lineage>
</organism>